<dbReference type="InterPro" id="IPR009075">
    <property type="entry name" value="AcylCo_DH/oxidase_C"/>
</dbReference>
<evidence type="ECO:0000256" key="4">
    <source>
        <dbReference type="ARBA" id="ARBA00022827"/>
    </source>
</evidence>
<dbReference type="InterPro" id="IPR041504">
    <property type="entry name" value="AidB_N"/>
</dbReference>
<dbReference type="SUPFAM" id="SSF56645">
    <property type="entry name" value="Acyl-CoA dehydrogenase NM domain-like"/>
    <property type="match status" value="1"/>
</dbReference>
<dbReference type="Gene3D" id="1.20.140.10">
    <property type="entry name" value="Butyryl-CoA Dehydrogenase, subunit A, domain 3"/>
    <property type="match status" value="1"/>
</dbReference>
<dbReference type="InterPro" id="IPR036250">
    <property type="entry name" value="AcylCo_DH-like_C"/>
</dbReference>
<dbReference type="Gene3D" id="6.10.250.600">
    <property type="match status" value="1"/>
</dbReference>
<organism evidence="10 11">
    <name type="scientific">Tropicimonas omnivorans</name>
    <dbReference type="NCBI Taxonomy" id="3075590"/>
    <lineage>
        <taxon>Bacteria</taxon>
        <taxon>Pseudomonadati</taxon>
        <taxon>Pseudomonadota</taxon>
        <taxon>Alphaproteobacteria</taxon>
        <taxon>Rhodobacterales</taxon>
        <taxon>Roseobacteraceae</taxon>
        <taxon>Tropicimonas</taxon>
    </lineage>
</organism>
<dbReference type="InterPro" id="IPR009100">
    <property type="entry name" value="AcylCoA_DH/oxidase_NM_dom_sf"/>
</dbReference>
<feature type="domain" description="Acyl-CoA dehydrogenase/oxidase C-terminal" evidence="7">
    <location>
        <begin position="284"/>
        <end position="437"/>
    </location>
</feature>
<gene>
    <name evidence="10" type="ORF">RM543_13145</name>
</gene>
<dbReference type="EMBL" id="JAVRHL010000003">
    <property type="protein sequence ID" value="MDT0683635.1"/>
    <property type="molecule type" value="Genomic_DNA"/>
</dbReference>
<keyword evidence="11" id="KW-1185">Reference proteome</keyword>
<accession>A0ABU3DIT4</accession>
<dbReference type="Gene3D" id="2.40.110.20">
    <property type="match status" value="1"/>
</dbReference>
<dbReference type="InterPro" id="IPR006091">
    <property type="entry name" value="Acyl-CoA_Oxase/DH_mid-dom"/>
</dbReference>
<comment type="cofactor">
    <cofactor evidence="1 5">
        <name>FAD</name>
        <dbReference type="ChEBI" id="CHEBI:57692"/>
    </cofactor>
</comment>
<dbReference type="InterPro" id="IPR052904">
    <property type="entry name" value="Acyl-CoA_dehydrogenase-like"/>
</dbReference>
<keyword evidence="5" id="KW-0560">Oxidoreductase</keyword>
<evidence type="ECO:0000313" key="10">
    <source>
        <dbReference type="EMBL" id="MDT0683635.1"/>
    </source>
</evidence>
<dbReference type="Pfam" id="PF02770">
    <property type="entry name" value="Acyl-CoA_dh_M"/>
    <property type="match status" value="1"/>
</dbReference>
<dbReference type="PANTHER" id="PTHR42707">
    <property type="entry name" value="ACYL-COA DEHYDROGENASE"/>
    <property type="match status" value="1"/>
</dbReference>
<dbReference type="RefSeq" id="WP_311692368.1">
    <property type="nucleotide sequence ID" value="NZ_JAVRHL010000003.1"/>
</dbReference>
<name>A0ABU3DIT4_9RHOB</name>
<dbReference type="Pfam" id="PF18158">
    <property type="entry name" value="AidB_N"/>
    <property type="match status" value="1"/>
</dbReference>
<dbReference type="InterPro" id="IPR006089">
    <property type="entry name" value="Acyl-CoA_DH_CS"/>
</dbReference>
<sequence length="539" mass="57515">MPLPPLSDLGSHEVTNQPGAPADLDLWATDAPFRDHVARSGADTAPLMRLGAELGREEWRDKARAANRNAPELRLFDRAGRRLDEVAFHPAYHDFLTLGLEAGYAARAWSRAPGGHATHAGIVYLMSQVEPGVCCPMTMSYAAVPALAADEALEALWAPRLTAAAYDPAIAPVTQKRAATMGMAMTEKQGGSDLRATMTRAEKADGAWRLTGHKWFCSAPMSDGFLTLAQAPGGLTCFVVPRWTEEGRNAIRLQRLKDKLGNRANASAEIEYAGARAHRLGEEGDGVRTIIRMVHHTRLDTAIAPAGLMRAGLAEALRWCSGRTAFQRSLIDAPLMQTVLADIALDVEGALALGFRVAQAFDGKTAEARAFARIGVALAKYLANKRCPTVLAEAMETLGGTGYVEDTPLPMLYREAPLNGIWEGSGNVICLDILRTLARDPEAKAALDAELDGARGADRRYDAALEAMRARWPVPPSEGEARAFAERAASLLTAAVLAQRAPAAVSESWCASRLGQGDRGLTPGSAGGIDAAAILARLT</sequence>
<evidence type="ECO:0000313" key="11">
    <source>
        <dbReference type="Proteomes" id="UP001265259"/>
    </source>
</evidence>
<evidence type="ECO:0000256" key="2">
    <source>
        <dbReference type="ARBA" id="ARBA00009347"/>
    </source>
</evidence>
<dbReference type="Proteomes" id="UP001265259">
    <property type="component" value="Unassembled WGS sequence"/>
</dbReference>
<evidence type="ECO:0000256" key="1">
    <source>
        <dbReference type="ARBA" id="ARBA00001974"/>
    </source>
</evidence>
<keyword evidence="4 5" id="KW-0274">FAD</keyword>
<evidence type="ECO:0000259" key="9">
    <source>
        <dbReference type="Pfam" id="PF18158"/>
    </source>
</evidence>
<dbReference type="PANTHER" id="PTHR42707:SF3">
    <property type="entry name" value="ACYL-COA DEHYDROGENASE AIDB-RELATED"/>
    <property type="match status" value="1"/>
</dbReference>
<dbReference type="Pfam" id="PF00441">
    <property type="entry name" value="Acyl-CoA_dh_1"/>
    <property type="match status" value="1"/>
</dbReference>
<feature type="domain" description="Acyl-CoA oxidase/dehydrogenase middle" evidence="8">
    <location>
        <begin position="182"/>
        <end position="272"/>
    </location>
</feature>
<comment type="similarity">
    <text evidence="2 5">Belongs to the acyl-CoA dehydrogenase family.</text>
</comment>
<dbReference type="SUPFAM" id="SSF47203">
    <property type="entry name" value="Acyl-CoA dehydrogenase C-terminal domain-like"/>
    <property type="match status" value="1"/>
</dbReference>
<evidence type="ECO:0000256" key="3">
    <source>
        <dbReference type="ARBA" id="ARBA00022630"/>
    </source>
</evidence>
<feature type="domain" description="Adaptive response protein AidB N-terminal" evidence="9">
    <location>
        <begin position="16"/>
        <end position="168"/>
    </location>
</feature>
<feature type="region of interest" description="Disordered" evidence="6">
    <location>
        <begin position="1"/>
        <end position="25"/>
    </location>
</feature>
<evidence type="ECO:0000259" key="7">
    <source>
        <dbReference type="Pfam" id="PF00441"/>
    </source>
</evidence>
<evidence type="ECO:0000256" key="5">
    <source>
        <dbReference type="RuleBase" id="RU362125"/>
    </source>
</evidence>
<evidence type="ECO:0000256" key="6">
    <source>
        <dbReference type="SAM" id="MobiDB-lite"/>
    </source>
</evidence>
<evidence type="ECO:0000259" key="8">
    <source>
        <dbReference type="Pfam" id="PF02770"/>
    </source>
</evidence>
<proteinExistence type="inferred from homology"/>
<protein>
    <submittedName>
        <fullName evidence="10">Acyl-CoA dehydrogenase family protein</fullName>
    </submittedName>
</protein>
<keyword evidence="3 5" id="KW-0285">Flavoprotein</keyword>
<dbReference type="PROSITE" id="PS00072">
    <property type="entry name" value="ACYL_COA_DH_1"/>
    <property type="match status" value="1"/>
</dbReference>
<comment type="caution">
    <text evidence="10">The sequence shown here is derived from an EMBL/GenBank/DDBJ whole genome shotgun (WGS) entry which is preliminary data.</text>
</comment>
<reference evidence="10 11" key="1">
    <citation type="submission" date="2023-09" db="EMBL/GenBank/DDBJ databases">
        <authorList>
            <person name="Rey-Velasco X."/>
        </authorList>
    </citation>
    <scope>NUCLEOTIDE SEQUENCE [LARGE SCALE GENOMIC DNA]</scope>
    <source>
        <strain evidence="10 11">F158</strain>
    </source>
</reference>